<dbReference type="AlphaFoldDB" id="A0A9D4RRI4"/>
<gene>
    <name evidence="4" type="ORF">DPMN_039251</name>
</gene>
<dbReference type="Proteomes" id="UP000828390">
    <property type="component" value="Unassembled WGS sequence"/>
</dbReference>
<accession>A0A9D4RRI4</accession>
<feature type="chain" id="PRO_5038409383" evidence="3">
    <location>
        <begin position="20"/>
        <end position="341"/>
    </location>
</feature>
<feature type="region of interest" description="Disordered" evidence="1">
    <location>
        <begin position="297"/>
        <end position="325"/>
    </location>
</feature>
<dbReference type="EMBL" id="JAIWYP010000002">
    <property type="protein sequence ID" value="KAH3875972.1"/>
    <property type="molecule type" value="Genomic_DNA"/>
</dbReference>
<keyword evidence="2" id="KW-0812">Transmembrane</keyword>
<protein>
    <submittedName>
        <fullName evidence="4">Uncharacterized protein</fullName>
    </submittedName>
</protein>
<comment type="caution">
    <text evidence="4">The sequence shown here is derived from an EMBL/GenBank/DDBJ whole genome shotgun (WGS) entry which is preliminary data.</text>
</comment>
<evidence type="ECO:0000256" key="2">
    <source>
        <dbReference type="SAM" id="Phobius"/>
    </source>
</evidence>
<evidence type="ECO:0000313" key="5">
    <source>
        <dbReference type="Proteomes" id="UP000828390"/>
    </source>
</evidence>
<feature type="transmembrane region" description="Helical" evidence="2">
    <location>
        <begin position="252"/>
        <end position="276"/>
    </location>
</feature>
<keyword evidence="5" id="KW-1185">Reference proteome</keyword>
<evidence type="ECO:0000313" key="4">
    <source>
        <dbReference type="EMBL" id="KAH3875972.1"/>
    </source>
</evidence>
<keyword evidence="2" id="KW-1133">Transmembrane helix</keyword>
<organism evidence="4 5">
    <name type="scientific">Dreissena polymorpha</name>
    <name type="common">Zebra mussel</name>
    <name type="synonym">Mytilus polymorpha</name>
    <dbReference type="NCBI Taxonomy" id="45954"/>
    <lineage>
        <taxon>Eukaryota</taxon>
        <taxon>Metazoa</taxon>
        <taxon>Spiralia</taxon>
        <taxon>Lophotrochozoa</taxon>
        <taxon>Mollusca</taxon>
        <taxon>Bivalvia</taxon>
        <taxon>Autobranchia</taxon>
        <taxon>Heteroconchia</taxon>
        <taxon>Euheterodonta</taxon>
        <taxon>Imparidentia</taxon>
        <taxon>Neoheterodontei</taxon>
        <taxon>Myida</taxon>
        <taxon>Dreissenoidea</taxon>
        <taxon>Dreissenidae</taxon>
        <taxon>Dreissena</taxon>
    </lineage>
</organism>
<proteinExistence type="predicted"/>
<evidence type="ECO:0000256" key="1">
    <source>
        <dbReference type="SAM" id="MobiDB-lite"/>
    </source>
</evidence>
<sequence>MVLFLLRLYACAVVTGLYATSTESTITFLPLKGYIDLLECTSSSDGIAFDFTKASNNETVILAECIRDAKSCTLRSEDNYVVSKIDNGALLEILNLSDETYGNYTCFQISQRENAKGIYVGYTDETQSNAVKFTKILGRNDVLECELNNSISFKFKNASSGKEDVIAECVHHNLEPCYVSRNNNFKARKTITGGILVIKQLTKEFEGIFTCFETNNKRNKAQIRFRMSEEIEPTQPTSTLAKVVSTKTSDDALNTGVIIALAVIGVYAVVITVLLIHYKHPQIGWGPYCRTKKNEAGNASVSMDTTQQRQKEDDNETSCMAKKRDPHEELQIKLLDKGLPI</sequence>
<name>A0A9D4RRI4_DREPO</name>
<feature type="signal peptide" evidence="3">
    <location>
        <begin position="1"/>
        <end position="19"/>
    </location>
</feature>
<evidence type="ECO:0000256" key="3">
    <source>
        <dbReference type="SAM" id="SignalP"/>
    </source>
</evidence>
<reference evidence="4" key="2">
    <citation type="submission" date="2020-11" db="EMBL/GenBank/DDBJ databases">
        <authorList>
            <person name="McCartney M.A."/>
            <person name="Auch B."/>
            <person name="Kono T."/>
            <person name="Mallez S."/>
            <person name="Becker A."/>
            <person name="Gohl D.M."/>
            <person name="Silverstein K.A.T."/>
            <person name="Koren S."/>
            <person name="Bechman K.B."/>
            <person name="Herman A."/>
            <person name="Abrahante J.E."/>
            <person name="Garbe J."/>
        </authorList>
    </citation>
    <scope>NUCLEOTIDE SEQUENCE</scope>
    <source>
        <strain evidence="4">Duluth1</strain>
        <tissue evidence="4">Whole animal</tissue>
    </source>
</reference>
<keyword evidence="2" id="KW-0472">Membrane</keyword>
<keyword evidence="3" id="KW-0732">Signal</keyword>
<reference evidence="4" key="1">
    <citation type="journal article" date="2019" name="bioRxiv">
        <title>The Genome of the Zebra Mussel, Dreissena polymorpha: A Resource for Invasive Species Research.</title>
        <authorList>
            <person name="McCartney M.A."/>
            <person name="Auch B."/>
            <person name="Kono T."/>
            <person name="Mallez S."/>
            <person name="Zhang Y."/>
            <person name="Obille A."/>
            <person name="Becker A."/>
            <person name="Abrahante J.E."/>
            <person name="Garbe J."/>
            <person name="Badalamenti J.P."/>
            <person name="Herman A."/>
            <person name="Mangelson H."/>
            <person name="Liachko I."/>
            <person name="Sullivan S."/>
            <person name="Sone E.D."/>
            <person name="Koren S."/>
            <person name="Silverstein K.A.T."/>
            <person name="Beckman K.B."/>
            <person name="Gohl D.M."/>
        </authorList>
    </citation>
    <scope>NUCLEOTIDE SEQUENCE</scope>
    <source>
        <strain evidence="4">Duluth1</strain>
        <tissue evidence="4">Whole animal</tissue>
    </source>
</reference>
<feature type="compositionally biased region" description="Polar residues" evidence="1">
    <location>
        <begin position="297"/>
        <end position="308"/>
    </location>
</feature>